<protein>
    <recommendedName>
        <fullName evidence="2">DUF5667 domain-containing protein</fullName>
    </recommendedName>
</protein>
<dbReference type="Pfam" id="PF18915">
    <property type="entry name" value="DUF5667"/>
    <property type="match status" value="1"/>
</dbReference>
<keyword evidence="4" id="KW-1185">Reference proteome</keyword>
<gene>
    <name evidence="3" type="ORF">CUJ83_03280</name>
</gene>
<accession>A0AAP2RAK4</accession>
<evidence type="ECO:0000313" key="3">
    <source>
        <dbReference type="EMBL" id="MCD1294016.1"/>
    </source>
</evidence>
<feature type="domain" description="DUF5667" evidence="2">
    <location>
        <begin position="39"/>
        <end position="117"/>
    </location>
</feature>
<feature type="coiled-coil region" evidence="1">
    <location>
        <begin position="61"/>
        <end position="114"/>
    </location>
</feature>
<evidence type="ECO:0000313" key="4">
    <source>
        <dbReference type="Proteomes" id="UP001320159"/>
    </source>
</evidence>
<sequence length="252" mass="28246">MMKRMLILVTVLCLILATIPASMAKSEHLGPYNGWVNADSPFYGFKIFLQDLDESFAGNSNIKLQRQLNHADERLAEANSMLNANNTGPMEAALNEYRKKLDDINKTMESGEIDDDDYADAGPRLETHRNTFMYMINNSSVDEGLKNRWTNTFTYCESFMNGKPFVYDEANDTLLFLPPGEMKKIMSAVNGSLPKKYAKKGYLHIPGVGDCNCTGEEFSYEYLYNWASEKKGPHGSIKVDNGTNGSNGAKKQ</sequence>
<dbReference type="Proteomes" id="UP001320159">
    <property type="component" value="Unassembled WGS sequence"/>
</dbReference>
<evidence type="ECO:0000256" key="1">
    <source>
        <dbReference type="SAM" id="Coils"/>
    </source>
</evidence>
<evidence type="ECO:0000259" key="2">
    <source>
        <dbReference type="Pfam" id="PF18915"/>
    </source>
</evidence>
<organism evidence="3 4">
    <name type="scientific">Methanooceanicella nereidis</name>
    <dbReference type="NCBI Taxonomy" id="2052831"/>
    <lineage>
        <taxon>Archaea</taxon>
        <taxon>Methanobacteriati</taxon>
        <taxon>Methanobacteriota</taxon>
        <taxon>Stenosarchaea group</taxon>
        <taxon>Methanomicrobia</taxon>
        <taxon>Methanocellales</taxon>
        <taxon>Methanocellaceae</taxon>
        <taxon>Methanooceanicella</taxon>
    </lineage>
</organism>
<name>A0AAP2RAK4_9EURY</name>
<keyword evidence="1" id="KW-0175">Coiled coil</keyword>
<reference evidence="3 4" key="1">
    <citation type="submission" date="2017-11" db="EMBL/GenBank/DDBJ databases">
        <title>Isolation and Characterization of Family Methanocellaceae Species from Potential Methane Hydrate Area Offshore Southwestern Taiwan.</title>
        <authorList>
            <person name="Zhang W.-L."/>
            <person name="Chen W.-C."/>
            <person name="Lai M.-C."/>
            <person name="Chen S.-C."/>
        </authorList>
    </citation>
    <scope>NUCLEOTIDE SEQUENCE [LARGE SCALE GENOMIC DNA]</scope>
    <source>
        <strain evidence="3 4">CWC-04</strain>
    </source>
</reference>
<dbReference type="InterPro" id="IPR043725">
    <property type="entry name" value="DUF5667"/>
</dbReference>
<dbReference type="EMBL" id="PGCK01000002">
    <property type="protein sequence ID" value="MCD1294016.1"/>
    <property type="molecule type" value="Genomic_DNA"/>
</dbReference>
<comment type="caution">
    <text evidence="3">The sequence shown here is derived from an EMBL/GenBank/DDBJ whole genome shotgun (WGS) entry which is preliminary data.</text>
</comment>
<dbReference type="AlphaFoldDB" id="A0AAP2RAK4"/>
<proteinExistence type="predicted"/>